<keyword evidence="2" id="KW-0732">Signal</keyword>
<feature type="compositionally biased region" description="Pro residues" evidence="1">
    <location>
        <begin position="66"/>
        <end position="77"/>
    </location>
</feature>
<accession>A0ABZ0JVA4</accession>
<keyword evidence="4" id="KW-1185">Reference proteome</keyword>
<organism evidence="3 4">
    <name type="scientific">Xanthomonas rydalmerensis</name>
    <dbReference type="NCBI Taxonomy" id="3046274"/>
    <lineage>
        <taxon>Bacteria</taxon>
        <taxon>Pseudomonadati</taxon>
        <taxon>Pseudomonadota</taxon>
        <taxon>Gammaproteobacteria</taxon>
        <taxon>Lysobacterales</taxon>
        <taxon>Lysobacteraceae</taxon>
        <taxon>Xanthomonas</taxon>
    </lineage>
</organism>
<feature type="signal peptide" evidence="2">
    <location>
        <begin position="1"/>
        <end position="22"/>
    </location>
</feature>
<name>A0ABZ0JVA4_9XANT</name>
<feature type="chain" id="PRO_5046055957" evidence="2">
    <location>
        <begin position="23"/>
        <end position="177"/>
    </location>
</feature>
<reference evidence="3 4" key="1">
    <citation type="submission" date="2023-05" db="EMBL/GenBank/DDBJ databases">
        <title>Xanthomonas rydalmerenesis sp. nov., a novel Xanthomonas species isolated from Fragaria x ananassa.</title>
        <authorList>
            <person name="McKnight D.J.E."/>
            <person name="Wong-Bajracharya J."/>
            <person name="Okoh E.B."/>
            <person name="Snijders F."/>
            <person name="Lidbetter F."/>
            <person name="Webster J."/>
            <person name="Djordjevic S.P."/>
            <person name="Bogema D.R."/>
            <person name="Chapman T.A."/>
        </authorList>
    </citation>
    <scope>NUCLEOTIDE SEQUENCE [LARGE SCALE GENOMIC DNA]</scope>
    <source>
        <strain evidence="3 4">DAR34883</strain>
    </source>
</reference>
<protein>
    <submittedName>
        <fullName evidence="3">Uncharacterized protein</fullName>
    </submittedName>
</protein>
<evidence type="ECO:0000313" key="4">
    <source>
        <dbReference type="Proteomes" id="UP001302020"/>
    </source>
</evidence>
<evidence type="ECO:0000256" key="2">
    <source>
        <dbReference type="SAM" id="SignalP"/>
    </source>
</evidence>
<dbReference type="PROSITE" id="PS51257">
    <property type="entry name" value="PROKAR_LIPOPROTEIN"/>
    <property type="match status" value="1"/>
</dbReference>
<dbReference type="EMBL" id="CP126172">
    <property type="protein sequence ID" value="WOS42997.1"/>
    <property type="molecule type" value="Genomic_DNA"/>
</dbReference>
<proteinExistence type="predicted"/>
<dbReference type="RefSeq" id="WP_184448753.1">
    <property type="nucleotide sequence ID" value="NZ_CP126170.1"/>
</dbReference>
<sequence>MRPIPLLPLVGILACAVAPAWAQDSEARNRVVVIENVKLDYAQVLNVEPVYQTLRATRTEQQCDPAPAPAPAAPAPKPAEDDSRLNRLMDSVKDIFSRRHEEPAQQAAAPAAAPAGGRNCRMVEVGREFRRPIAYDVDYVYKGTKYRSRLPEDPGNRLRIRVSVAPYVPDAVVVPPR</sequence>
<feature type="region of interest" description="Disordered" evidence="1">
    <location>
        <begin position="59"/>
        <end position="84"/>
    </location>
</feature>
<dbReference type="Proteomes" id="UP001302020">
    <property type="component" value="Chromosome"/>
</dbReference>
<evidence type="ECO:0000256" key="1">
    <source>
        <dbReference type="SAM" id="MobiDB-lite"/>
    </source>
</evidence>
<gene>
    <name evidence="3" type="ORF">QN243_12870</name>
</gene>
<evidence type="ECO:0000313" key="3">
    <source>
        <dbReference type="EMBL" id="WOS42997.1"/>
    </source>
</evidence>